<reference evidence="4" key="3">
    <citation type="submission" date="2018-08" db="UniProtKB">
        <authorList>
            <consortium name="EnsemblPlants"/>
        </authorList>
    </citation>
    <scope>IDENTIFICATION</scope>
    <source>
        <strain evidence="4">cv. Bd21</strain>
    </source>
</reference>
<dbReference type="SUPFAM" id="SSF56219">
    <property type="entry name" value="DNase I-like"/>
    <property type="match status" value="1"/>
</dbReference>
<proteinExistence type="predicted"/>
<dbReference type="AlphaFoldDB" id="A0A2K2DL54"/>
<dbReference type="Gramene" id="PNT75006">
    <property type="protein sequence ID" value="PNT75006"/>
    <property type="gene ID" value="BRADI_1g26166v3"/>
</dbReference>
<dbReference type="OrthoDB" id="1113909at2759"/>
<evidence type="ECO:0000313" key="4">
    <source>
        <dbReference type="EnsemblPlants" id="PNT75006"/>
    </source>
</evidence>
<dbReference type="EMBL" id="CM000880">
    <property type="protein sequence ID" value="PNT75006.1"/>
    <property type="molecule type" value="Genomic_DNA"/>
</dbReference>
<reference evidence="3 4" key="1">
    <citation type="journal article" date="2010" name="Nature">
        <title>Genome sequencing and analysis of the model grass Brachypodium distachyon.</title>
        <authorList>
            <consortium name="International Brachypodium Initiative"/>
        </authorList>
    </citation>
    <scope>NUCLEOTIDE SEQUENCE [LARGE SCALE GENOMIC DNA]</scope>
    <source>
        <strain evidence="3 4">Bd21</strain>
    </source>
</reference>
<feature type="compositionally biased region" description="Basic and acidic residues" evidence="1">
    <location>
        <begin position="221"/>
        <end position="234"/>
    </location>
</feature>
<dbReference type="GO" id="GO:0003824">
    <property type="term" value="F:catalytic activity"/>
    <property type="evidence" value="ECO:0007669"/>
    <property type="project" value="InterPro"/>
</dbReference>
<dbReference type="PANTHER" id="PTHR35218:SF9">
    <property type="entry name" value="ENDONUCLEASE_EXONUCLEASE_PHOSPHATASE DOMAIN-CONTAINING PROTEIN"/>
    <property type="match status" value="1"/>
</dbReference>
<dbReference type="ExpressionAtlas" id="A0A2K2DL54">
    <property type="expression patterns" value="baseline and differential"/>
</dbReference>
<evidence type="ECO:0000313" key="5">
    <source>
        <dbReference type="Proteomes" id="UP000008810"/>
    </source>
</evidence>
<reference evidence="3" key="2">
    <citation type="submission" date="2017-06" db="EMBL/GenBank/DDBJ databases">
        <title>WGS assembly of Brachypodium distachyon.</title>
        <authorList>
            <consortium name="The International Brachypodium Initiative"/>
            <person name="Lucas S."/>
            <person name="Harmon-Smith M."/>
            <person name="Lail K."/>
            <person name="Tice H."/>
            <person name="Grimwood J."/>
            <person name="Bruce D."/>
            <person name="Barry K."/>
            <person name="Shu S."/>
            <person name="Lindquist E."/>
            <person name="Wang M."/>
            <person name="Pitluck S."/>
            <person name="Vogel J.P."/>
            <person name="Garvin D.F."/>
            <person name="Mockler T.C."/>
            <person name="Schmutz J."/>
            <person name="Rokhsar D."/>
            <person name="Bevan M.W."/>
        </authorList>
    </citation>
    <scope>NUCLEOTIDE SEQUENCE</scope>
    <source>
        <strain evidence="3">Bd21</strain>
    </source>
</reference>
<feature type="domain" description="Endonuclease/exonuclease/phosphatase" evidence="2">
    <location>
        <begin position="280"/>
        <end position="511"/>
    </location>
</feature>
<dbReference type="PANTHER" id="PTHR35218">
    <property type="entry name" value="RNASE H DOMAIN-CONTAINING PROTEIN"/>
    <property type="match status" value="1"/>
</dbReference>
<dbReference type="InterPro" id="IPR036691">
    <property type="entry name" value="Endo/exonu/phosph_ase_sf"/>
</dbReference>
<dbReference type="InterPro" id="IPR005135">
    <property type="entry name" value="Endo/exonuclease/phosphatase"/>
</dbReference>
<sequence>MVESTEVYKSNVSKTYLMNVMQYPMRWGTKPILVQRSKKNLMIDDLIDLLQGKFVRRKFTNWKEIEWLLIMHEFWPEPGGIRRTFIDLHSRLKLEFSAGSDEGTRSHMISKGDDMPPNLTSAEVTVAASKAKVSWPHRDRMDRNKEGHRKRYSSGAGPSRSHISVPPITECPPSDCTIIHELHGEETQRNAAVFAQVQAQVLAKRAEDSRSGELGQNDSTEIQKKTKMSDEHDGGALQDQGATPDEEVHSEATSHGAAGQLTTDRRERPRLSEAMNLLCWNCRGVGQPRIVQDLVRLVHAFHPKIVFLSETRQRKETVEGLRWRIGLKNVLSFSEKGKGGGLALFWDESLDVQLLGMSGRVIDVMINDLPKGIKWRCTFVYGEPRTHLRHHMWELLRQLKPSVDGPWLLAGDFNEVTWQEEHMSFQEVMWQEEHMSFRRRSNKQMCDFREILSHCNVFDLGFEGLPWTYDNKQQGNMNIRVRLDRAVASPSWSDIFPNCKVKHLVSSASDHCPILITLDSTKRDRLNKVICAMKQLGSMRLILILRLQQLGSFRVNL</sequence>
<dbReference type="Pfam" id="PF03372">
    <property type="entry name" value="Exo_endo_phos"/>
    <property type="match status" value="1"/>
</dbReference>
<dbReference type="EnsemblPlants" id="PNT75006">
    <property type="protein sequence ID" value="PNT75006"/>
    <property type="gene ID" value="BRADI_1g26166v3"/>
</dbReference>
<gene>
    <name evidence="3" type="ORF">BRADI_1g26166v3</name>
</gene>
<dbReference type="Gene3D" id="3.60.10.10">
    <property type="entry name" value="Endonuclease/exonuclease/phosphatase"/>
    <property type="match status" value="1"/>
</dbReference>
<dbReference type="InParanoid" id="A0A2K2DL54"/>
<feature type="region of interest" description="Disordered" evidence="1">
    <location>
        <begin position="130"/>
        <end position="172"/>
    </location>
</feature>
<organism evidence="3">
    <name type="scientific">Brachypodium distachyon</name>
    <name type="common">Purple false brome</name>
    <name type="synonym">Trachynia distachya</name>
    <dbReference type="NCBI Taxonomy" id="15368"/>
    <lineage>
        <taxon>Eukaryota</taxon>
        <taxon>Viridiplantae</taxon>
        <taxon>Streptophyta</taxon>
        <taxon>Embryophyta</taxon>
        <taxon>Tracheophyta</taxon>
        <taxon>Spermatophyta</taxon>
        <taxon>Magnoliopsida</taxon>
        <taxon>Liliopsida</taxon>
        <taxon>Poales</taxon>
        <taxon>Poaceae</taxon>
        <taxon>BOP clade</taxon>
        <taxon>Pooideae</taxon>
        <taxon>Stipodae</taxon>
        <taxon>Brachypodieae</taxon>
        <taxon>Brachypodium</taxon>
    </lineage>
</organism>
<evidence type="ECO:0000313" key="3">
    <source>
        <dbReference type="EMBL" id="PNT75006.1"/>
    </source>
</evidence>
<name>A0A2K2DL54_BRADI</name>
<evidence type="ECO:0000256" key="1">
    <source>
        <dbReference type="SAM" id="MobiDB-lite"/>
    </source>
</evidence>
<feature type="region of interest" description="Disordered" evidence="1">
    <location>
        <begin position="205"/>
        <end position="267"/>
    </location>
</feature>
<accession>A0A2K2DL54</accession>
<keyword evidence="5" id="KW-1185">Reference proteome</keyword>
<dbReference type="Proteomes" id="UP000008810">
    <property type="component" value="Chromosome 1"/>
</dbReference>
<feature type="compositionally biased region" description="Basic and acidic residues" evidence="1">
    <location>
        <begin position="136"/>
        <end position="145"/>
    </location>
</feature>
<evidence type="ECO:0000259" key="2">
    <source>
        <dbReference type="Pfam" id="PF03372"/>
    </source>
</evidence>
<protein>
    <recommendedName>
        <fullName evidence="2">Endonuclease/exonuclease/phosphatase domain-containing protein</fullName>
    </recommendedName>
</protein>